<accession>A0A0F4ZDU8</accession>
<dbReference type="PANTHER" id="PTHR22929:SF0">
    <property type="entry name" value="TRANSCRIPTION FACTOR TFIIIB COMPONENT B'' HOMOLOG"/>
    <property type="match status" value="1"/>
</dbReference>
<dbReference type="InterPro" id="IPR009057">
    <property type="entry name" value="Homeodomain-like_sf"/>
</dbReference>
<feature type="compositionally biased region" description="Basic and acidic residues" evidence="2">
    <location>
        <begin position="365"/>
        <end position="374"/>
    </location>
</feature>
<feature type="compositionally biased region" description="Polar residues" evidence="2">
    <location>
        <begin position="219"/>
        <end position="257"/>
    </location>
</feature>
<feature type="compositionally biased region" description="Low complexity" evidence="2">
    <location>
        <begin position="148"/>
        <end position="191"/>
    </location>
</feature>
<dbReference type="AlphaFoldDB" id="A0A0F4ZDU8"/>
<comment type="caution">
    <text evidence="4">The sequence shown here is derived from an EMBL/GenBank/DDBJ whole genome shotgun (WGS) entry which is preliminary data.</text>
</comment>
<feature type="compositionally biased region" description="Polar residues" evidence="2">
    <location>
        <begin position="288"/>
        <end position="310"/>
    </location>
</feature>
<feature type="compositionally biased region" description="Low complexity" evidence="2">
    <location>
        <begin position="74"/>
        <end position="88"/>
    </location>
</feature>
<dbReference type="PANTHER" id="PTHR22929">
    <property type="entry name" value="RNA POLYMERASE III TRANSCRIPTION INITIATION FACTOR B"/>
    <property type="match status" value="1"/>
</dbReference>
<feature type="region of interest" description="Disordered" evidence="2">
    <location>
        <begin position="288"/>
        <end position="404"/>
    </location>
</feature>
<dbReference type="OrthoDB" id="272624at2759"/>
<feature type="domain" description="Myb-like" evidence="3">
    <location>
        <begin position="539"/>
        <end position="587"/>
    </location>
</feature>
<keyword evidence="1" id="KW-0175">Coiled coil</keyword>
<dbReference type="GO" id="GO:0070898">
    <property type="term" value="P:RNA polymerase III preinitiation complex assembly"/>
    <property type="evidence" value="ECO:0007669"/>
    <property type="project" value="TreeGrafter"/>
</dbReference>
<feature type="compositionally biased region" description="Low complexity" evidence="2">
    <location>
        <begin position="23"/>
        <end position="64"/>
    </location>
</feature>
<dbReference type="InterPro" id="IPR039467">
    <property type="entry name" value="TFIIIB_B''_Myb"/>
</dbReference>
<name>A0A0F4ZDU8_9PEZI</name>
<feature type="compositionally biased region" description="Low complexity" evidence="2">
    <location>
        <begin position="332"/>
        <end position="350"/>
    </location>
</feature>
<dbReference type="Gene3D" id="1.10.10.60">
    <property type="entry name" value="Homeodomain-like"/>
    <property type="match status" value="1"/>
</dbReference>
<feature type="region of interest" description="Disordered" evidence="2">
    <location>
        <begin position="215"/>
        <end position="260"/>
    </location>
</feature>
<evidence type="ECO:0000256" key="1">
    <source>
        <dbReference type="SAM" id="Coils"/>
    </source>
</evidence>
<evidence type="ECO:0000259" key="3">
    <source>
        <dbReference type="SMART" id="SM00717"/>
    </source>
</evidence>
<dbReference type="Proteomes" id="UP000033483">
    <property type="component" value="Unassembled WGS sequence"/>
</dbReference>
<dbReference type="SUPFAM" id="SSF46689">
    <property type="entry name" value="Homeodomain-like"/>
    <property type="match status" value="1"/>
</dbReference>
<evidence type="ECO:0000256" key="2">
    <source>
        <dbReference type="SAM" id="MobiDB-lite"/>
    </source>
</evidence>
<evidence type="ECO:0000313" key="5">
    <source>
        <dbReference type="Proteomes" id="UP000033483"/>
    </source>
</evidence>
<dbReference type="CDD" id="cd00167">
    <property type="entry name" value="SANT"/>
    <property type="match status" value="1"/>
</dbReference>
<dbReference type="SMART" id="SM00717">
    <property type="entry name" value="SANT"/>
    <property type="match status" value="1"/>
</dbReference>
<organism evidence="4 5">
    <name type="scientific">Thielaviopsis punctulata</name>
    <dbReference type="NCBI Taxonomy" id="72032"/>
    <lineage>
        <taxon>Eukaryota</taxon>
        <taxon>Fungi</taxon>
        <taxon>Dikarya</taxon>
        <taxon>Ascomycota</taxon>
        <taxon>Pezizomycotina</taxon>
        <taxon>Sordariomycetes</taxon>
        <taxon>Hypocreomycetidae</taxon>
        <taxon>Microascales</taxon>
        <taxon>Ceratocystidaceae</taxon>
        <taxon>Thielaviopsis</taxon>
    </lineage>
</organism>
<feature type="compositionally biased region" description="Basic and acidic residues" evidence="2">
    <location>
        <begin position="91"/>
        <end position="111"/>
    </location>
</feature>
<keyword evidence="5" id="KW-1185">Reference proteome</keyword>
<protein>
    <recommendedName>
        <fullName evidence="3">Myb-like domain-containing protein</fullName>
    </recommendedName>
</protein>
<proteinExistence type="predicted"/>
<dbReference type="GO" id="GO:0000126">
    <property type="term" value="C:transcription factor TFIIIB complex"/>
    <property type="evidence" value="ECO:0007669"/>
    <property type="project" value="TreeGrafter"/>
</dbReference>
<gene>
    <name evidence="4" type="ORF">TD95_003610</name>
</gene>
<feature type="coiled-coil region" evidence="1">
    <location>
        <begin position="620"/>
        <end position="662"/>
    </location>
</feature>
<dbReference type="GO" id="GO:0001156">
    <property type="term" value="F:TFIIIC-class transcription factor complex binding"/>
    <property type="evidence" value="ECO:0007669"/>
    <property type="project" value="TreeGrafter"/>
</dbReference>
<dbReference type="EMBL" id="LAEV01001420">
    <property type="protein sequence ID" value="KKA28098.1"/>
    <property type="molecule type" value="Genomic_DNA"/>
</dbReference>
<reference evidence="4 5" key="1">
    <citation type="submission" date="2015-03" db="EMBL/GenBank/DDBJ databases">
        <authorList>
            <person name="Radwan O."/>
            <person name="Al-Naeli F.A."/>
            <person name="Rendon G.A."/>
            <person name="Fields C."/>
        </authorList>
    </citation>
    <scope>NUCLEOTIDE SEQUENCE [LARGE SCALE GENOMIC DNA]</scope>
    <source>
        <strain evidence="4">CR-DP1</strain>
    </source>
</reference>
<dbReference type="Pfam" id="PF15963">
    <property type="entry name" value="Myb_DNA-bind_7"/>
    <property type="match status" value="1"/>
</dbReference>
<feature type="compositionally biased region" description="Polar residues" evidence="2">
    <location>
        <begin position="123"/>
        <end position="135"/>
    </location>
</feature>
<feature type="region of interest" description="Disordered" evidence="2">
    <location>
        <begin position="1"/>
        <end position="194"/>
    </location>
</feature>
<dbReference type="InterPro" id="IPR001005">
    <property type="entry name" value="SANT/Myb"/>
</dbReference>
<sequence>MSSMFKKRTAGGFKPKVGPRARPAAGPSASAAAATPSVSSAPTTLSPSADSSVSLPASTSASVVGSPTPTSDTPQQRQQQQQQQQQPQSEKLPEAQSEKLPEAQSEKHKDALPAVSAKPSTKPIASSSPALATSRSRPRPRLLAKNPATTTTASATGISVTAADSAVASTSTANSATASPPATEASSPVTAQNSAPVALMTPTISMPLKFQYNAAHADNSGNTSQNVNAPSNRHGQKPTKSPATRSTAPAVTTSTPESDAAAPLYSAPQLYPAVPSLDSLPDLRVAVSTPSVTDDSQPTPADSANVSEAGSETGLDVSQPAPVTSSRKRKSPSSSTAAVSASVTTTTATTNNNKRPRQRQPRVHVSIEHDHDNTAADTDVTPSSSMRRARRRRRMRSETPPDSELQTIDLQKLTMADLTRDLRIGKKFSRHNELKERERERRIRAKTGGATPGVAELAPLGRPSATDVADEGMSSAATAAAGPQFRVVNGQIVVDQNSLVVDRHAHAALLREDMEEIEENDFTRLITSNSFRTGSKLRGPNHWTPEDTEKFYHALAMFGTDFEMISSMFPGRTRRHVKMKFNREERLAPGRINAALVGEKRVTIDMEAYAATTGVEYETVEAIEAEQQALADEHDAEERRVAAEHEAEMQRKRAELFRDEERVVDENGIETIVDSGTGPIFFGQGRKRRG</sequence>
<evidence type="ECO:0000313" key="4">
    <source>
        <dbReference type="EMBL" id="KKA28098.1"/>
    </source>
</evidence>